<dbReference type="AlphaFoldDB" id="A0A4Q0PQQ0"/>
<dbReference type="EMBL" id="QOVL01000002">
    <property type="protein sequence ID" value="RXG32867.1"/>
    <property type="molecule type" value="Genomic_DNA"/>
</dbReference>
<evidence type="ECO:0000313" key="2">
    <source>
        <dbReference type="Proteomes" id="UP000290608"/>
    </source>
</evidence>
<dbReference type="RefSeq" id="WP_073097072.1">
    <property type="nucleotide sequence ID" value="NZ_QOVL01000002.1"/>
</dbReference>
<evidence type="ECO:0000313" key="1">
    <source>
        <dbReference type="EMBL" id="RXG32867.1"/>
    </source>
</evidence>
<sequence>MFLDGWKQNLLKTKVKKLQKSKDANSVNSLGEGVGLLVNIHEFQDLEKLRELMKRVSESISNTLIFYSEEKAQIDAGNAIVLSKKDFTFSGSLKNSKIQEFVSKPFTVLIGYYHTENVFLDFVSAQSKALFKVGISSDLSEFNDLTIKSKLEDVKQFENELLKYLKLLNRID</sequence>
<comment type="caution">
    <text evidence="1">The sequence shown here is derived from an EMBL/GenBank/DDBJ whole genome shotgun (WGS) entry which is preliminary data.</text>
</comment>
<dbReference type="STRING" id="1122159.SAMN02745246_00705"/>
<name>A0A4Q0PQQ0_9FLAO</name>
<proteinExistence type="predicted"/>
<accession>A0A4Q0PQQ0</accession>
<gene>
    <name evidence="1" type="ORF">DSL99_647</name>
</gene>
<protein>
    <submittedName>
        <fullName evidence="1">Uncharacterized protein</fullName>
    </submittedName>
</protein>
<organism evidence="1 2">
    <name type="scientific">Leeuwenhoekiella marinoflava</name>
    <dbReference type="NCBI Taxonomy" id="988"/>
    <lineage>
        <taxon>Bacteria</taxon>
        <taxon>Pseudomonadati</taxon>
        <taxon>Bacteroidota</taxon>
        <taxon>Flavobacteriia</taxon>
        <taxon>Flavobacteriales</taxon>
        <taxon>Flavobacteriaceae</taxon>
        <taxon>Leeuwenhoekiella</taxon>
    </lineage>
</organism>
<dbReference type="Pfam" id="PF21857">
    <property type="entry name" value="DUF6913"/>
    <property type="match status" value="1"/>
</dbReference>
<reference evidence="1 2" key="1">
    <citation type="submission" date="2018-07" db="EMBL/GenBank/DDBJ databases">
        <title>Leeuwenhoekiella genomics.</title>
        <authorList>
            <person name="Tahon G."/>
            <person name="Willems A."/>
        </authorList>
    </citation>
    <scope>NUCLEOTIDE SEQUENCE [LARGE SCALE GENOMIC DNA]</scope>
    <source>
        <strain evidence="1 2">LMG 1345</strain>
    </source>
</reference>
<dbReference type="Proteomes" id="UP000290608">
    <property type="component" value="Unassembled WGS sequence"/>
</dbReference>
<dbReference type="InterPro" id="IPR054207">
    <property type="entry name" value="DUF6913"/>
</dbReference>